<dbReference type="InterPro" id="IPR029044">
    <property type="entry name" value="Nucleotide-diphossugar_trans"/>
</dbReference>
<evidence type="ECO:0000313" key="4">
    <source>
        <dbReference type="EMBL" id="MBM9433320.1"/>
    </source>
</evidence>
<dbReference type="InterPro" id="IPR002618">
    <property type="entry name" value="UDPGP_fam"/>
</dbReference>
<protein>
    <submittedName>
        <fullName evidence="4">UTP--glucose-1-phosphate uridylyltransferase</fullName>
    </submittedName>
</protein>
<accession>A0ABS2TF85</accession>
<dbReference type="Proteomes" id="UP000705983">
    <property type="component" value="Unassembled WGS sequence"/>
</dbReference>
<dbReference type="PIRSF" id="PIRSF000806">
    <property type="entry name" value="UDPGP"/>
    <property type="match status" value="1"/>
</dbReference>
<dbReference type="Gene3D" id="3.90.550.10">
    <property type="entry name" value="Spore Coat Polysaccharide Biosynthesis Protein SpsA, Chain A"/>
    <property type="match status" value="1"/>
</dbReference>
<comment type="similarity">
    <text evidence="1">Belongs to the UDPGP type 1 family.</text>
</comment>
<dbReference type="Pfam" id="PF01704">
    <property type="entry name" value="UDPGP"/>
    <property type="match status" value="1"/>
</dbReference>
<name>A0ABS2TF85_9ACTO</name>
<evidence type="ECO:0000256" key="1">
    <source>
        <dbReference type="ARBA" id="ARBA00010401"/>
    </source>
</evidence>
<proteinExistence type="inferred from homology"/>
<dbReference type="SUPFAM" id="SSF53448">
    <property type="entry name" value="Nucleotide-diphospho-sugar transferases"/>
    <property type="match status" value="1"/>
</dbReference>
<dbReference type="EMBL" id="JAFFJS010000003">
    <property type="protein sequence ID" value="MBM9433320.1"/>
    <property type="molecule type" value="Genomic_DNA"/>
</dbReference>
<keyword evidence="5" id="KW-1185">Reference proteome</keyword>
<dbReference type="GO" id="GO:0016779">
    <property type="term" value="F:nucleotidyltransferase activity"/>
    <property type="evidence" value="ECO:0007669"/>
    <property type="project" value="UniProtKB-KW"/>
</dbReference>
<sequence>MREAGAGDLATRVFRHHLETVARGDAGFIRETEIRPLENLPRFGGGNAGDAIARTAVIKLNGGLGTSMGLAQAKSLLHVTPEKTFLDIIVAQVMSVRKSCGATLPAVFMNSFHTERDTAHYLDRFEDLAVPRIPLSFLQNRVPKILRDDLTPVSYPANPDLEWCPPGHGDLFTALPESGVLGALLEQGYRYAMVSNSDNLGAFPDPGLAQWFADSGAPFAMEVCRRQPSDRKGGHLAVRASDGTIILREVAQTAAEDLADFQNIERHSYFNTNTLWLDLRALSDELDRRGGFLGLPVIRNAKTVDPTDPTSAEVYQLETGMGSGIEIFEGALAIEVDRSRFLPVKTTNDLFLLRSDAFDVDETGVIEQTVGTLPRIDLDPSYFGHMRGFEARCHHIPSLRAARSLTVVGDYTFREGLVVEGDLTLG</sequence>
<dbReference type="Gene3D" id="2.160.10.10">
    <property type="entry name" value="Hexapeptide repeat proteins"/>
    <property type="match status" value="1"/>
</dbReference>
<dbReference type="RefSeq" id="WP_204736306.1">
    <property type="nucleotide sequence ID" value="NZ_JACEXG010000003.1"/>
</dbReference>
<gene>
    <name evidence="4" type="ORF">JVW63_06365</name>
</gene>
<keyword evidence="3 4" id="KW-0548">Nucleotidyltransferase</keyword>
<dbReference type="PANTHER" id="PTHR43511">
    <property type="match status" value="1"/>
</dbReference>
<comment type="caution">
    <text evidence="4">The sequence shown here is derived from an EMBL/GenBank/DDBJ whole genome shotgun (WGS) entry which is preliminary data.</text>
</comment>
<evidence type="ECO:0000256" key="3">
    <source>
        <dbReference type="ARBA" id="ARBA00022695"/>
    </source>
</evidence>
<evidence type="ECO:0000256" key="2">
    <source>
        <dbReference type="ARBA" id="ARBA00022679"/>
    </source>
</evidence>
<evidence type="ECO:0000313" key="5">
    <source>
        <dbReference type="Proteomes" id="UP000705983"/>
    </source>
</evidence>
<dbReference type="InterPro" id="IPR016267">
    <property type="entry name" value="UDPGP_trans"/>
</dbReference>
<reference evidence="5" key="1">
    <citation type="submission" date="2021-02" db="EMBL/GenBank/DDBJ databases">
        <title>Leucobacter sp. CX169.</title>
        <authorList>
            <person name="Cheng Y."/>
        </authorList>
    </citation>
    <scope>NUCLEOTIDE SEQUENCE [LARGE SCALE GENOMIC DNA]</scope>
    <source>
        <strain evidence="5">JY899</strain>
    </source>
</reference>
<keyword evidence="2" id="KW-0808">Transferase</keyword>
<organism evidence="4 5">
    <name type="scientific">Flaviflexus equikiangi</name>
    <dbReference type="NCBI Taxonomy" id="2758573"/>
    <lineage>
        <taxon>Bacteria</taxon>
        <taxon>Bacillati</taxon>
        <taxon>Actinomycetota</taxon>
        <taxon>Actinomycetes</taxon>
        <taxon>Actinomycetales</taxon>
        <taxon>Actinomycetaceae</taxon>
        <taxon>Flaviflexus</taxon>
    </lineage>
</organism>